<evidence type="ECO:0000313" key="2">
    <source>
        <dbReference type="EMBL" id="MFD2110411.1"/>
    </source>
</evidence>
<keyword evidence="1" id="KW-0732">Signal</keyword>
<accession>A0ABW4Y5U5</accession>
<dbReference type="RefSeq" id="WP_386021903.1">
    <property type="nucleotide sequence ID" value="NZ_JBHUHX010000002.1"/>
</dbReference>
<feature type="signal peptide" evidence="1">
    <location>
        <begin position="1"/>
        <end position="27"/>
    </location>
</feature>
<gene>
    <name evidence="2" type="ORF">ACFSJC_00980</name>
</gene>
<sequence length="185" mass="20193">MKNRHRSIAAIIAVLSLGIAPMTSAWATHRTEAEQAIAEAKTAHAKAAEADVASLQTQTLIEQAEKLMPSRQFTKAVEIANKAKMQDTFAYEKASGAVTTDVAADRKAKQAIDAAEKARKQAASVGGEWRDTAQMIQDAKDLEQSGRFEEATELAVKAQHQGTLGYEQAMAEKDADFPSYMRRRQ</sequence>
<dbReference type="Proteomes" id="UP001597337">
    <property type="component" value="Unassembled WGS sequence"/>
</dbReference>
<protein>
    <recommendedName>
        <fullName evidence="4">SoxXA-binding protein</fullName>
    </recommendedName>
</protein>
<reference evidence="3" key="1">
    <citation type="journal article" date="2019" name="Int. J. Syst. Evol. Microbiol.">
        <title>The Global Catalogue of Microorganisms (GCM) 10K type strain sequencing project: providing services to taxonomists for standard genome sequencing and annotation.</title>
        <authorList>
            <consortium name="The Broad Institute Genomics Platform"/>
            <consortium name="The Broad Institute Genome Sequencing Center for Infectious Disease"/>
            <person name="Wu L."/>
            <person name="Ma J."/>
        </authorList>
    </citation>
    <scope>NUCLEOTIDE SEQUENCE [LARGE SCALE GENOMIC DNA]</scope>
    <source>
        <strain evidence="3">KACC 12597</strain>
    </source>
</reference>
<name>A0ABW4Y5U5_9GAMM</name>
<comment type="caution">
    <text evidence="2">The sequence shown here is derived from an EMBL/GenBank/DDBJ whole genome shotgun (WGS) entry which is preliminary data.</text>
</comment>
<proteinExistence type="predicted"/>
<keyword evidence="3" id="KW-1185">Reference proteome</keyword>
<feature type="chain" id="PRO_5045497875" description="SoxXA-binding protein" evidence="1">
    <location>
        <begin position="28"/>
        <end position="185"/>
    </location>
</feature>
<organism evidence="2 3">
    <name type="scientific">Thiorhodococcus fuscus</name>
    <dbReference type="NCBI Taxonomy" id="527200"/>
    <lineage>
        <taxon>Bacteria</taxon>
        <taxon>Pseudomonadati</taxon>
        <taxon>Pseudomonadota</taxon>
        <taxon>Gammaproteobacteria</taxon>
        <taxon>Chromatiales</taxon>
        <taxon>Chromatiaceae</taxon>
        <taxon>Thiorhodococcus</taxon>
    </lineage>
</organism>
<evidence type="ECO:0000256" key="1">
    <source>
        <dbReference type="SAM" id="SignalP"/>
    </source>
</evidence>
<dbReference type="EMBL" id="JBHUHX010000002">
    <property type="protein sequence ID" value="MFD2110411.1"/>
    <property type="molecule type" value="Genomic_DNA"/>
</dbReference>
<evidence type="ECO:0000313" key="3">
    <source>
        <dbReference type="Proteomes" id="UP001597337"/>
    </source>
</evidence>
<evidence type="ECO:0008006" key="4">
    <source>
        <dbReference type="Google" id="ProtNLM"/>
    </source>
</evidence>